<comment type="similarity">
    <text evidence="5">Belongs to the glycosyl hydrolase 5 (cellulase A) family.</text>
</comment>
<dbReference type="InterPro" id="IPR017853">
    <property type="entry name" value="GH"/>
</dbReference>
<dbReference type="Pfam" id="PF00150">
    <property type="entry name" value="Cellulase"/>
    <property type="match status" value="1"/>
</dbReference>
<evidence type="ECO:0000313" key="10">
    <source>
        <dbReference type="Proteomes" id="UP001260188"/>
    </source>
</evidence>
<feature type="region of interest" description="Disordered" evidence="6">
    <location>
        <begin position="421"/>
        <end position="489"/>
    </location>
</feature>
<feature type="region of interest" description="Disordered" evidence="6">
    <location>
        <begin position="503"/>
        <end position="556"/>
    </location>
</feature>
<protein>
    <recommendedName>
        <fullName evidence="2">cellulase</fullName>
        <ecNumber evidence="2">3.2.1.4</ecNumber>
    </recommendedName>
</protein>
<gene>
    <name evidence="9" type="ORF">QE367_002672</name>
</gene>
<sequence>MPPLSHPPHPAARRRGRLRRRFGAAVSAVALIAGLAWAAPTAAVADGSLPALSTQGNRVVDATGADVALRGVSVLAPEQNDLCDYCDSRPTSEMIDLAAAWGSKVVRLPVTEISATTDLAAYDAEYIAPYVQQAVDLGIYLIIDLHLVRDYGDGAGAVPRSTVERFWDYIAPQYGDVTNVVFEVFNEPINPASWSTWKAYIQPVVDGIRETAPDTLLLMGSPQWSTFVNGAVTDPIAGGNIAYVFHIYPNQGAPTTALLDSKFGNAAQQIPVVITEFGWNPPGEFSDSITAGTTTNWGVPFRTYLDARPWIGWQAWILDNFWKPQMFDYDWNILGGEHQGQFVKDWLGGLPNVSPCASHDGLGAAVTVSSTYSAAFPRLAPRRRRLHRRRPVALGGGRCDADGDDRAGRAAAGELARRLQRVRRRGRNRRRAGRLHGRGPYRSGMAAGRRHHRQHAGGARGRDRGRRRRSGAPGGHEPLGFDHRGQDRPRLRARRARLISPRRDTAAGPMGLVSTPADGGTTPAPPVRRMYRRTCAPDVNPASETNREILTQHSPD</sequence>
<dbReference type="EC" id="3.2.1.4" evidence="2"/>
<feature type="signal peptide" evidence="7">
    <location>
        <begin position="1"/>
        <end position="38"/>
    </location>
</feature>
<dbReference type="PROSITE" id="PS00659">
    <property type="entry name" value="GLYCOSYL_HYDROL_F5"/>
    <property type="match status" value="1"/>
</dbReference>
<organism evidence="9 10">
    <name type="scientific">Microbacterium paludicola</name>
    <dbReference type="NCBI Taxonomy" id="300019"/>
    <lineage>
        <taxon>Bacteria</taxon>
        <taxon>Bacillati</taxon>
        <taxon>Actinomycetota</taxon>
        <taxon>Actinomycetes</taxon>
        <taxon>Micrococcales</taxon>
        <taxon>Microbacteriaceae</taxon>
        <taxon>Microbacterium</taxon>
    </lineage>
</organism>
<proteinExistence type="inferred from homology"/>
<feature type="chain" id="PRO_5047375304" description="cellulase" evidence="7">
    <location>
        <begin position="39"/>
        <end position="556"/>
    </location>
</feature>
<dbReference type="Proteomes" id="UP001260188">
    <property type="component" value="Unassembled WGS sequence"/>
</dbReference>
<name>A0ABU1I5L1_9MICO</name>
<dbReference type="PANTHER" id="PTHR34142:SF1">
    <property type="entry name" value="GLYCOSIDE HYDROLASE FAMILY 5 DOMAIN-CONTAINING PROTEIN"/>
    <property type="match status" value="1"/>
</dbReference>
<dbReference type="RefSeq" id="WP_309667363.1">
    <property type="nucleotide sequence ID" value="NZ_JAVIZA010000001.1"/>
</dbReference>
<comment type="caution">
    <text evidence="9">The sequence shown here is derived from an EMBL/GenBank/DDBJ whole genome shotgun (WGS) entry which is preliminary data.</text>
</comment>
<dbReference type="EMBL" id="JAVIZA010000001">
    <property type="protein sequence ID" value="MDR6168468.1"/>
    <property type="molecule type" value="Genomic_DNA"/>
</dbReference>
<evidence type="ECO:0000259" key="8">
    <source>
        <dbReference type="Pfam" id="PF00150"/>
    </source>
</evidence>
<feature type="compositionally biased region" description="Polar residues" evidence="6">
    <location>
        <begin position="542"/>
        <end position="556"/>
    </location>
</feature>
<evidence type="ECO:0000256" key="1">
    <source>
        <dbReference type="ARBA" id="ARBA00000966"/>
    </source>
</evidence>
<evidence type="ECO:0000256" key="5">
    <source>
        <dbReference type="RuleBase" id="RU361153"/>
    </source>
</evidence>
<keyword evidence="4 5" id="KW-0326">Glycosidase</keyword>
<keyword evidence="3 5" id="KW-0378">Hydrolase</keyword>
<evidence type="ECO:0000313" key="9">
    <source>
        <dbReference type="EMBL" id="MDR6168468.1"/>
    </source>
</evidence>
<accession>A0ABU1I5L1</accession>
<dbReference type="InterPro" id="IPR018087">
    <property type="entry name" value="Glyco_hydro_5_CS"/>
</dbReference>
<keyword evidence="10" id="KW-1185">Reference proteome</keyword>
<feature type="domain" description="Glycoside hydrolase family 5" evidence="8">
    <location>
        <begin position="60"/>
        <end position="316"/>
    </location>
</feature>
<reference evidence="9 10" key="1">
    <citation type="submission" date="2023-08" db="EMBL/GenBank/DDBJ databases">
        <title>Functional and genomic diversity of the sorghum phyllosphere microbiome.</title>
        <authorList>
            <person name="Shade A."/>
        </authorList>
    </citation>
    <scope>NUCLEOTIDE SEQUENCE [LARGE SCALE GENOMIC DNA]</scope>
    <source>
        <strain evidence="9 10">SORGH_AS_0919</strain>
    </source>
</reference>
<evidence type="ECO:0000256" key="7">
    <source>
        <dbReference type="SAM" id="SignalP"/>
    </source>
</evidence>
<dbReference type="InterPro" id="IPR006311">
    <property type="entry name" value="TAT_signal"/>
</dbReference>
<keyword evidence="7" id="KW-0732">Signal</keyword>
<evidence type="ECO:0000256" key="4">
    <source>
        <dbReference type="ARBA" id="ARBA00023295"/>
    </source>
</evidence>
<dbReference type="InterPro" id="IPR001547">
    <property type="entry name" value="Glyco_hydro_5"/>
</dbReference>
<dbReference type="PROSITE" id="PS51318">
    <property type="entry name" value="TAT"/>
    <property type="match status" value="1"/>
</dbReference>
<feature type="region of interest" description="Disordered" evidence="6">
    <location>
        <begin position="387"/>
        <end position="406"/>
    </location>
</feature>
<feature type="compositionally biased region" description="Basic residues" evidence="6">
    <location>
        <begin position="421"/>
        <end position="439"/>
    </location>
</feature>
<dbReference type="SUPFAM" id="SSF51445">
    <property type="entry name" value="(Trans)glycosidases"/>
    <property type="match status" value="1"/>
</dbReference>
<dbReference type="PANTHER" id="PTHR34142">
    <property type="entry name" value="ENDO-BETA-1,4-GLUCANASE A"/>
    <property type="match status" value="1"/>
</dbReference>
<dbReference type="Gene3D" id="3.20.20.80">
    <property type="entry name" value="Glycosidases"/>
    <property type="match status" value="1"/>
</dbReference>
<evidence type="ECO:0000256" key="3">
    <source>
        <dbReference type="ARBA" id="ARBA00022801"/>
    </source>
</evidence>
<evidence type="ECO:0000256" key="2">
    <source>
        <dbReference type="ARBA" id="ARBA00012601"/>
    </source>
</evidence>
<comment type="catalytic activity">
    <reaction evidence="1">
        <text>Endohydrolysis of (1-&gt;4)-beta-D-glucosidic linkages in cellulose, lichenin and cereal beta-D-glucans.</text>
        <dbReference type="EC" id="3.2.1.4"/>
    </reaction>
</comment>
<feature type="compositionally biased region" description="Basic and acidic residues" evidence="6">
    <location>
        <begin position="479"/>
        <end position="489"/>
    </location>
</feature>
<evidence type="ECO:0000256" key="6">
    <source>
        <dbReference type="SAM" id="MobiDB-lite"/>
    </source>
</evidence>